<organism evidence="1 2">
    <name type="scientific">Schaalia turicensis ACS-279-V-Col4</name>
    <dbReference type="NCBI Taxonomy" id="883077"/>
    <lineage>
        <taxon>Bacteria</taxon>
        <taxon>Bacillati</taxon>
        <taxon>Actinomycetota</taxon>
        <taxon>Actinomycetes</taxon>
        <taxon>Actinomycetales</taxon>
        <taxon>Actinomycetaceae</taxon>
        <taxon>Schaalia</taxon>
    </lineage>
</organism>
<dbReference type="AlphaFoldDB" id="K0Z666"/>
<name>K0Z666_9ACTO</name>
<dbReference type="HOGENOM" id="CLU_2271380_0_0_11"/>
<protein>
    <submittedName>
        <fullName evidence="1">Uncharacterized protein</fullName>
    </submittedName>
</protein>
<keyword evidence="2" id="KW-1185">Reference proteome</keyword>
<dbReference type="Proteomes" id="UP000003994">
    <property type="component" value="Unassembled WGS sequence"/>
</dbReference>
<dbReference type="RefSeq" id="WP_006680458.1">
    <property type="nucleotide sequence ID" value="NZ_JH815208.1"/>
</dbReference>
<evidence type="ECO:0000313" key="2">
    <source>
        <dbReference type="Proteomes" id="UP000003994"/>
    </source>
</evidence>
<gene>
    <name evidence="1" type="ORF">HMPREF9241_00252</name>
</gene>
<dbReference type="PATRIC" id="fig|883077.3.peg.244"/>
<sequence length="102" mass="12104">MSKISNKQLLATYRQASSEEKDIYLKLLYNDTVNVTHFLQYWIEPEHLTAGPYTWVEKVQHVLEGKDFEQMLQLHTRLSETAHAINRLDKHMRKLDEGHTHD</sequence>
<dbReference type="EMBL" id="AGWQ01000003">
    <property type="protein sequence ID" value="EJZ87624.1"/>
    <property type="molecule type" value="Genomic_DNA"/>
</dbReference>
<proteinExistence type="predicted"/>
<evidence type="ECO:0000313" key="1">
    <source>
        <dbReference type="EMBL" id="EJZ87624.1"/>
    </source>
</evidence>
<reference evidence="1 2" key="1">
    <citation type="submission" date="2012-07" db="EMBL/GenBank/DDBJ databases">
        <title>The Genome Sequence of Actinomyces turicensis ACS-279-V-COL4.</title>
        <authorList>
            <consortium name="The Broad Institute Genome Sequencing Platform"/>
            <person name="Earl A."/>
            <person name="Ward D."/>
            <person name="Feldgarden M."/>
            <person name="Gevers D."/>
            <person name="Saerens B."/>
            <person name="Vaneechoutte M."/>
            <person name="Walker B."/>
            <person name="Young S.K."/>
            <person name="Zeng Q."/>
            <person name="Gargeya S."/>
            <person name="Fitzgerald M."/>
            <person name="Haas B."/>
            <person name="Abouelleil A."/>
            <person name="Alvarado L."/>
            <person name="Arachchi H.M."/>
            <person name="Berlin A."/>
            <person name="Chapman S.B."/>
            <person name="Goldberg J."/>
            <person name="Griggs A."/>
            <person name="Gujja S."/>
            <person name="Hansen M."/>
            <person name="Howarth C."/>
            <person name="Imamovic A."/>
            <person name="Larimer J."/>
            <person name="McCowen C."/>
            <person name="Montmayeur A."/>
            <person name="Murphy C."/>
            <person name="Neiman D."/>
            <person name="Pearson M."/>
            <person name="Priest M."/>
            <person name="Roberts A."/>
            <person name="Saif S."/>
            <person name="Shea T."/>
            <person name="Sisk P."/>
            <person name="Sykes S."/>
            <person name="Wortman J."/>
            <person name="Nusbaum C."/>
            <person name="Birren B."/>
        </authorList>
    </citation>
    <scope>NUCLEOTIDE SEQUENCE [LARGE SCALE GENOMIC DNA]</scope>
    <source>
        <strain evidence="1 2">ACS-279-V-Col4</strain>
    </source>
</reference>
<dbReference type="STRING" id="883077.HMPREF9241_00252"/>
<comment type="caution">
    <text evidence="1">The sequence shown here is derived from an EMBL/GenBank/DDBJ whole genome shotgun (WGS) entry which is preliminary data.</text>
</comment>
<accession>K0Z666</accession>